<name>A0A371FWS7_MUCPR</name>
<proteinExistence type="predicted"/>
<evidence type="ECO:0000313" key="1">
    <source>
        <dbReference type="EMBL" id="RDX82746.1"/>
    </source>
</evidence>
<dbReference type="AlphaFoldDB" id="A0A371FWS7"/>
<dbReference type="EMBL" id="QJKJ01007565">
    <property type="protein sequence ID" value="RDX82746.1"/>
    <property type="molecule type" value="Genomic_DNA"/>
</dbReference>
<sequence length="144" mass="15966">MWFGEFNQKGSCILKNTINKIRNGQDNVTWILTNVQAALNQHWGSIDFHNKSSTAKANQAIDKEASVYCGGSISTVSHYEKWLKSFNDYQASQPDEVVSAKTSSSPGQLRSSSRLQHGGFACRLQQLIASQLDVTDSRVQSRPS</sequence>
<feature type="non-terminal residue" evidence="1">
    <location>
        <position position="1"/>
    </location>
</feature>
<reference evidence="1" key="1">
    <citation type="submission" date="2018-05" db="EMBL/GenBank/DDBJ databases">
        <title>Draft genome of Mucuna pruriens seed.</title>
        <authorList>
            <person name="Nnadi N.E."/>
            <person name="Vos R."/>
            <person name="Hasami M.H."/>
            <person name="Devisetty U.K."/>
            <person name="Aguiy J.C."/>
        </authorList>
    </citation>
    <scope>NUCLEOTIDE SEQUENCE [LARGE SCALE GENOMIC DNA]</scope>
    <source>
        <strain evidence="1">JCA_2017</strain>
    </source>
</reference>
<gene>
    <name evidence="1" type="ORF">CR513_36420</name>
</gene>
<organism evidence="1 2">
    <name type="scientific">Mucuna pruriens</name>
    <name type="common">Velvet bean</name>
    <name type="synonym">Dolichos pruriens</name>
    <dbReference type="NCBI Taxonomy" id="157652"/>
    <lineage>
        <taxon>Eukaryota</taxon>
        <taxon>Viridiplantae</taxon>
        <taxon>Streptophyta</taxon>
        <taxon>Embryophyta</taxon>
        <taxon>Tracheophyta</taxon>
        <taxon>Spermatophyta</taxon>
        <taxon>Magnoliopsida</taxon>
        <taxon>eudicotyledons</taxon>
        <taxon>Gunneridae</taxon>
        <taxon>Pentapetalae</taxon>
        <taxon>rosids</taxon>
        <taxon>fabids</taxon>
        <taxon>Fabales</taxon>
        <taxon>Fabaceae</taxon>
        <taxon>Papilionoideae</taxon>
        <taxon>50 kb inversion clade</taxon>
        <taxon>NPAAA clade</taxon>
        <taxon>indigoferoid/millettioid clade</taxon>
        <taxon>Phaseoleae</taxon>
        <taxon>Mucuna</taxon>
    </lineage>
</organism>
<accession>A0A371FWS7</accession>
<keyword evidence="2" id="KW-1185">Reference proteome</keyword>
<protein>
    <submittedName>
        <fullName evidence="1">Uncharacterized protein</fullName>
    </submittedName>
</protein>
<comment type="caution">
    <text evidence="1">The sequence shown here is derived from an EMBL/GenBank/DDBJ whole genome shotgun (WGS) entry which is preliminary data.</text>
</comment>
<evidence type="ECO:0000313" key="2">
    <source>
        <dbReference type="Proteomes" id="UP000257109"/>
    </source>
</evidence>
<dbReference type="Proteomes" id="UP000257109">
    <property type="component" value="Unassembled WGS sequence"/>
</dbReference>
<dbReference type="OrthoDB" id="1429956at2759"/>